<dbReference type="InterPro" id="IPR005302">
    <property type="entry name" value="MoCF_Sase_C"/>
</dbReference>
<dbReference type="Proteomes" id="UP000614047">
    <property type="component" value="Unassembled WGS sequence"/>
</dbReference>
<dbReference type="InterPro" id="IPR005303">
    <property type="entry name" value="MOCOS_middle"/>
</dbReference>
<dbReference type="GO" id="GO:0030170">
    <property type="term" value="F:pyridoxal phosphate binding"/>
    <property type="evidence" value="ECO:0007669"/>
    <property type="project" value="InterPro"/>
</dbReference>
<dbReference type="Pfam" id="PF03476">
    <property type="entry name" value="MOSC_N"/>
    <property type="match status" value="1"/>
</dbReference>
<evidence type="ECO:0000259" key="1">
    <source>
        <dbReference type="PROSITE" id="PS51340"/>
    </source>
</evidence>
<dbReference type="InterPro" id="IPR011037">
    <property type="entry name" value="Pyrv_Knase-like_insert_dom_sf"/>
</dbReference>
<organism evidence="2 3">
    <name type="scientific">Actinomadura viridis</name>
    <dbReference type="NCBI Taxonomy" id="58110"/>
    <lineage>
        <taxon>Bacteria</taxon>
        <taxon>Bacillati</taxon>
        <taxon>Actinomycetota</taxon>
        <taxon>Actinomycetes</taxon>
        <taxon>Streptosporangiales</taxon>
        <taxon>Thermomonosporaceae</taxon>
        <taxon>Actinomadura</taxon>
    </lineage>
</organism>
<reference evidence="2" key="1">
    <citation type="submission" date="2020-11" db="EMBL/GenBank/DDBJ databases">
        <title>Sequencing the genomes of 1000 actinobacteria strains.</title>
        <authorList>
            <person name="Klenk H.-P."/>
        </authorList>
    </citation>
    <scope>NUCLEOTIDE SEQUENCE</scope>
    <source>
        <strain evidence="2">DSM 43175</strain>
    </source>
</reference>
<dbReference type="EMBL" id="JADOUA010000001">
    <property type="protein sequence ID" value="MBG6088105.1"/>
    <property type="molecule type" value="Genomic_DNA"/>
</dbReference>
<dbReference type="SUPFAM" id="SSF141673">
    <property type="entry name" value="MOSC N-terminal domain-like"/>
    <property type="match status" value="1"/>
</dbReference>
<dbReference type="PROSITE" id="PS51340">
    <property type="entry name" value="MOSC"/>
    <property type="match status" value="1"/>
</dbReference>
<feature type="domain" description="MOSC" evidence="1">
    <location>
        <begin position="100"/>
        <end position="249"/>
    </location>
</feature>
<evidence type="ECO:0000313" key="2">
    <source>
        <dbReference type="EMBL" id="MBG6088105.1"/>
    </source>
</evidence>
<dbReference type="Pfam" id="PF03473">
    <property type="entry name" value="MOSC"/>
    <property type="match status" value="1"/>
</dbReference>
<dbReference type="PANTHER" id="PTHR14237">
    <property type="entry name" value="MOLYBDOPTERIN COFACTOR SULFURASE MOSC"/>
    <property type="match status" value="1"/>
</dbReference>
<keyword evidence="3" id="KW-1185">Reference proteome</keyword>
<dbReference type="AlphaFoldDB" id="A0A931DDH0"/>
<name>A0A931DDH0_9ACTN</name>
<gene>
    <name evidence="2" type="ORF">IW256_002218</name>
</gene>
<dbReference type="GO" id="GO:0030151">
    <property type="term" value="F:molybdenum ion binding"/>
    <property type="evidence" value="ECO:0007669"/>
    <property type="project" value="InterPro"/>
</dbReference>
<accession>A0A931DDH0</accession>
<proteinExistence type="predicted"/>
<dbReference type="PANTHER" id="PTHR14237:SF19">
    <property type="entry name" value="MITOCHONDRIAL AMIDOXIME REDUCING COMPONENT 1"/>
    <property type="match status" value="1"/>
</dbReference>
<sequence length="256" mass="26923">MAETPLTPAGLAHDRAFMVVGEGGVFRSQRRDPRLAVIRPEVGAGGERLTLRAPDTDPLGIDVETASARLDVTLFGAPFQGVDQGEDAATWLSDVLGSPSRLVRVPPEHDRVTDGWITGTSGYADSSPVHILSRSSLDALNERIAAGGGRPVPMARFRPNIVVDGWGEPHEEDRVRRAAVGGAELGFAKLAIRCAVTLVDQDTGARSGPEPLRTLAAYRRASGGGVAFGAKFSVVRPGKVSVGEEVTVTAWDASPA</sequence>
<comment type="caution">
    <text evidence="2">The sequence shown here is derived from an EMBL/GenBank/DDBJ whole genome shotgun (WGS) entry which is preliminary data.</text>
</comment>
<protein>
    <submittedName>
        <fullName evidence="2">Uncharacterized protein YcbX</fullName>
    </submittedName>
</protein>
<dbReference type="SUPFAM" id="SSF50800">
    <property type="entry name" value="PK beta-barrel domain-like"/>
    <property type="match status" value="1"/>
</dbReference>
<dbReference type="GO" id="GO:0003824">
    <property type="term" value="F:catalytic activity"/>
    <property type="evidence" value="ECO:0007669"/>
    <property type="project" value="InterPro"/>
</dbReference>
<evidence type="ECO:0000313" key="3">
    <source>
        <dbReference type="Proteomes" id="UP000614047"/>
    </source>
</evidence>